<protein>
    <recommendedName>
        <fullName evidence="8">Homeobox domain-containing protein</fullName>
    </recommendedName>
</protein>
<accession>A0A8C4QD16</accession>
<keyword evidence="2 5" id="KW-0238">DNA-binding</keyword>
<evidence type="ECO:0000259" key="8">
    <source>
        <dbReference type="PROSITE" id="PS50071"/>
    </source>
</evidence>
<dbReference type="PROSITE" id="PS50071">
    <property type="entry name" value="HOMEOBOX_2"/>
    <property type="match status" value="2"/>
</dbReference>
<dbReference type="CDD" id="cd00086">
    <property type="entry name" value="homeodomain"/>
    <property type="match status" value="1"/>
</dbReference>
<evidence type="ECO:0000256" key="5">
    <source>
        <dbReference type="PROSITE-ProRule" id="PRU00108"/>
    </source>
</evidence>
<feature type="region of interest" description="Disordered" evidence="7">
    <location>
        <begin position="210"/>
        <end position="244"/>
    </location>
</feature>
<dbReference type="PANTHER" id="PTHR15467">
    <property type="entry name" value="ZINC-FINGERS AND HOMEOBOXES RELATED"/>
    <property type="match status" value="1"/>
</dbReference>
<evidence type="ECO:0000256" key="1">
    <source>
        <dbReference type="ARBA" id="ARBA00004123"/>
    </source>
</evidence>
<dbReference type="GO" id="GO:0005634">
    <property type="term" value="C:nucleus"/>
    <property type="evidence" value="ECO:0007669"/>
    <property type="project" value="UniProtKB-SubCell"/>
</dbReference>
<proteinExistence type="predicted"/>
<comment type="subcellular location">
    <subcellularLocation>
        <location evidence="1 5 6">Nucleus</location>
    </subcellularLocation>
</comment>
<feature type="domain" description="Homeobox" evidence="8">
    <location>
        <begin position="149"/>
        <end position="209"/>
    </location>
</feature>
<dbReference type="Gene3D" id="1.10.10.60">
    <property type="entry name" value="Homeodomain-like"/>
    <property type="match status" value="3"/>
</dbReference>
<dbReference type="Pfam" id="PF00046">
    <property type="entry name" value="Homeodomain"/>
    <property type="match status" value="1"/>
</dbReference>
<evidence type="ECO:0000256" key="2">
    <source>
        <dbReference type="ARBA" id="ARBA00023125"/>
    </source>
</evidence>
<dbReference type="InterPro" id="IPR009057">
    <property type="entry name" value="Homeodomain-like_sf"/>
</dbReference>
<evidence type="ECO:0000256" key="7">
    <source>
        <dbReference type="SAM" id="MobiDB-lite"/>
    </source>
</evidence>
<feature type="region of interest" description="Disordered" evidence="7">
    <location>
        <begin position="362"/>
        <end position="381"/>
    </location>
</feature>
<evidence type="ECO:0000313" key="9">
    <source>
        <dbReference type="Ensembl" id="ENSEBUP00000013531.1"/>
    </source>
</evidence>
<feature type="DNA-binding region" description="Homeobox" evidence="5">
    <location>
        <begin position="151"/>
        <end position="210"/>
    </location>
</feature>
<evidence type="ECO:0000313" key="10">
    <source>
        <dbReference type="Proteomes" id="UP000694388"/>
    </source>
</evidence>
<dbReference type="PANTHER" id="PTHR15467:SF9">
    <property type="entry name" value="HOMEOBOX DOMAIN-CONTAINING PROTEIN"/>
    <property type="match status" value="1"/>
</dbReference>
<keyword evidence="4 5" id="KW-0539">Nucleus</keyword>
<feature type="compositionally biased region" description="Polar residues" evidence="7">
    <location>
        <begin position="224"/>
        <end position="242"/>
    </location>
</feature>
<reference evidence="9" key="2">
    <citation type="submission" date="2025-09" db="UniProtKB">
        <authorList>
            <consortium name="Ensembl"/>
        </authorList>
    </citation>
    <scope>IDENTIFICATION</scope>
</reference>
<dbReference type="GO" id="GO:0000981">
    <property type="term" value="F:DNA-binding transcription factor activity, RNA polymerase II-specific"/>
    <property type="evidence" value="ECO:0007669"/>
    <property type="project" value="TreeGrafter"/>
</dbReference>
<dbReference type="Ensembl" id="ENSEBUT00000014108.1">
    <property type="protein sequence ID" value="ENSEBUP00000013531.1"/>
    <property type="gene ID" value="ENSEBUG00000008547.1"/>
</dbReference>
<reference evidence="9" key="1">
    <citation type="submission" date="2025-08" db="UniProtKB">
        <authorList>
            <consortium name="Ensembl"/>
        </authorList>
    </citation>
    <scope>IDENTIFICATION</scope>
</reference>
<dbReference type="GO" id="GO:0003677">
    <property type="term" value="F:DNA binding"/>
    <property type="evidence" value="ECO:0007669"/>
    <property type="project" value="UniProtKB-UniRule"/>
</dbReference>
<evidence type="ECO:0000256" key="4">
    <source>
        <dbReference type="ARBA" id="ARBA00023242"/>
    </source>
</evidence>
<keyword evidence="10" id="KW-1185">Reference proteome</keyword>
<evidence type="ECO:0000256" key="6">
    <source>
        <dbReference type="RuleBase" id="RU000682"/>
    </source>
</evidence>
<dbReference type="SUPFAM" id="SSF46689">
    <property type="entry name" value="Homeodomain-like"/>
    <property type="match status" value="2"/>
</dbReference>
<feature type="domain" description="Homeobox" evidence="8">
    <location>
        <begin position="247"/>
        <end position="297"/>
    </location>
</feature>
<organism evidence="9 10">
    <name type="scientific">Eptatretus burgeri</name>
    <name type="common">Inshore hagfish</name>
    <dbReference type="NCBI Taxonomy" id="7764"/>
    <lineage>
        <taxon>Eukaryota</taxon>
        <taxon>Metazoa</taxon>
        <taxon>Chordata</taxon>
        <taxon>Craniata</taxon>
        <taxon>Vertebrata</taxon>
        <taxon>Cyclostomata</taxon>
        <taxon>Myxini</taxon>
        <taxon>Myxiniformes</taxon>
        <taxon>Myxinidae</taxon>
        <taxon>Eptatretinae</taxon>
        <taxon>Eptatretus</taxon>
    </lineage>
</organism>
<feature type="DNA-binding region" description="Homeobox" evidence="5">
    <location>
        <begin position="249"/>
        <end position="298"/>
    </location>
</feature>
<dbReference type="SMART" id="SM00389">
    <property type="entry name" value="HOX"/>
    <property type="match status" value="3"/>
</dbReference>
<dbReference type="Proteomes" id="UP000694388">
    <property type="component" value="Unplaced"/>
</dbReference>
<dbReference type="InterPro" id="IPR001356">
    <property type="entry name" value="HD"/>
</dbReference>
<name>A0A8C4QD16_EPTBU</name>
<evidence type="ECO:0000256" key="3">
    <source>
        <dbReference type="ARBA" id="ARBA00023155"/>
    </source>
</evidence>
<sequence length="418" mass="47231">MIYLQDTKSHDVHLDCKRFKTDAHHTDDTETSHDVSKSNLYLLTQKVLKTTHGDFDIMQGVLTATQDSTHDCYPYKLAQPANSVAMSQSVSDICGDNDGPSGDSNKMESNRLEYNGDCAALSFGSIKLPPGQLCNAPFEGQLQKQSKKDGTGRIRQYKSRHQLEVLKASFESNAHPLSEEIQRLAEVTCLSIDSIGNYFYDRRKFFSKQSKKNGESKTPVKNPKNISTVPANQAKNKGSPTSWKKKTPEQLIFLKSAFMKNPWPSFLLCKKLMKQTGLSHQTILRWFGDMRYSMKQHPMQKNDPPAGGHNKAQTSEEFLRSYLAQYGKLRKKDMSKLRRCTGMGTNEVRNWFRVARRNLKKTAQMDNSINDNDGEKNEAGPPVAIEHVYERGSEETKDGLLENDLSALKVTESDVYSV</sequence>
<dbReference type="AlphaFoldDB" id="A0A8C4QD16"/>
<keyword evidence="3 5" id="KW-0371">Homeobox</keyword>